<dbReference type="InterPro" id="IPR036286">
    <property type="entry name" value="LexA/Signal_pep-like_sf"/>
</dbReference>
<comment type="subcellular location">
    <subcellularLocation>
        <location evidence="2">Cell membrane</location>
        <topology evidence="2">Single-pass type II membrane protein</topology>
    </subcellularLocation>
    <subcellularLocation>
        <location evidence="6">Membrane</location>
        <topology evidence="6">Single-pass type II membrane protein</topology>
    </subcellularLocation>
</comment>
<dbReference type="InterPro" id="IPR000223">
    <property type="entry name" value="Pept_S26A_signal_pept_1"/>
</dbReference>
<keyword evidence="6" id="KW-0645">Protease</keyword>
<dbReference type="PROSITE" id="PS00760">
    <property type="entry name" value="SPASE_I_2"/>
    <property type="match status" value="1"/>
</dbReference>
<dbReference type="PROSITE" id="PS00761">
    <property type="entry name" value="SPASE_I_3"/>
    <property type="match status" value="1"/>
</dbReference>
<evidence type="ECO:0000256" key="1">
    <source>
        <dbReference type="ARBA" id="ARBA00000677"/>
    </source>
</evidence>
<evidence type="ECO:0000256" key="2">
    <source>
        <dbReference type="ARBA" id="ARBA00004401"/>
    </source>
</evidence>
<dbReference type="NCBIfam" id="TIGR02227">
    <property type="entry name" value="sigpep_I_bact"/>
    <property type="match status" value="1"/>
</dbReference>
<dbReference type="PANTHER" id="PTHR43390:SF1">
    <property type="entry name" value="CHLOROPLAST PROCESSING PEPTIDASE"/>
    <property type="match status" value="1"/>
</dbReference>
<feature type="domain" description="Peptidase S26" evidence="7">
    <location>
        <begin position="53"/>
        <end position="213"/>
    </location>
</feature>
<sequence>MRFTKEPIEPEEQEREFIPRNQALKVKTSKKKKKNKVDQNKTKLQRFMSEAFSIIVTFLVSLAILFLLQTFLFKFFTVAGNSMYPSLHNGDRMIMSKINSINRFDIVVIDSPDETEEYIKRVIGMPGDEITVFQGQLYINGQRVDQPFINSEAVETKTVPIGDFTLYSLFGVSKVPEGNYFVMGDNRDISKDSRMIGFVSKEHIKGEAVFTLWPLNRIGIPKGYADLYSDSSSSSSTATP</sequence>
<dbReference type="Pfam" id="PF10502">
    <property type="entry name" value="Peptidase_S26"/>
    <property type="match status" value="1"/>
</dbReference>
<evidence type="ECO:0000256" key="4">
    <source>
        <dbReference type="ARBA" id="ARBA00013208"/>
    </source>
</evidence>
<evidence type="ECO:0000313" key="8">
    <source>
        <dbReference type="EMBL" id="MCQ9209062.1"/>
    </source>
</evidence>
<evidence type="ECO:0000259" key="7">
    <source>
        <dbReference type="Pfam" id="PF10502"/>
    </source>
</evidence>
<reference evidence="8" key="1">
    <citation type="submission" date="2022-07" db="EMBL/GenBank/DDBJ databases">
        <authorList>
            <person name="Jung M.-Y."/>
            <person name="Lee M."/>
        </authorList>
    </citation>
    <scope>NUCLEOTIDE SEQUENCE</scope>
    <source>
        <strain evidence="8">S8</strain>
    </source>
</reference>
<organism evidence="8 9">
    <name type="scientific">Granulicatella seriolae</name>
    <dbReference type="NCBI Taxonomy" id="2967226"/>
    <lineage>
        <taxon>Bacteria</taxon>
        <taxon>Bacillati</taxon>
        <taxon>Bacillota</taxon>
        <taxon>Bacilli</taxon>
        <taxon>Lactobacillales</taxon>
        <taxon>Carnobacteriaceae</taxon>
        <taxon>Granulicatella</taxon>
    </lineage>
</organism>
<keyword evidence="9" id="KW-1185">Reference proteome</keyword>
<dbReference type="CDD" id="cd06530">
    <property type="entry name" value="S26_SPase_I"/>
    <property type="match status" value="1"/>
</dbReference>
<dbReference type="EC" id="3.4.21.89" evidence="4 6"/>
<dbReference type="InterPro" id="IPR019758">
    <property type="entry name" value="Pept_S26A_signal_pept_1_CS"/>
</dbReference>
<dbReference type="RefSeq" id="WP_256944175.1">
    <property type="nucleotide sequence ID" value="NZ_JANHNZ010000001.1"/>
</dbReference>
<gene>
    <name evidence="8" type="primary">lepB</name>
    <name evidence="8" type="ORF">NPA36_00580</name>
</gene>
<proteinExistence type="inferred from homology"/>
<dbReference type="SUPFAM" id="SSF51306">
    <property type="entry name" value="LexA/Signal peptidase"/>
    <property type="match status" value="1"/>
</dbReference>
<comment type="caution">
    <text evidence="8">The sequence shown here is derived from an EMBL/GenBank/DDBJ whole genome shotgun (WGS) entry which is preliminary data.</text>
</comment>
<reference evidence="8" key="3">
    <citation type="journal article" date="2023" name="Microbiol. Resour. Announc.">
        <title>Draft Genome Sequence of Granulicatella sp. Strain S8, Isolated from a Marine Fish, Seriola quinqueradiata.</title>
        <authorList>
            <person name="Lee M."/>
            <person name="Farooq A."/>
            <person name="Jeong J.B."/>
            <person name="Jung M.Y."/>
        </authorList>
    </citation>
    <scope>NUCLEOTIDE SEQUENCE</scope>
    <source>
        <strain evidence="8">S8</strain>
    </source>
</reference>
<dbReference type="InterPro" id="IPR019533">
    <property type="entry name" value="Peptidase_S26"/>
</dbReference>
<protein>
    <recommendedName>
        <fullName evidence="4 6">Signal peptidase I</fullName>
        <ecNumber evidence="4 6">3.4.21.89</ecNumber>
    </recommendedName>
</protein>
<evidence type="ECO:0000256" key="6">
    <source>
        <dbReference type="RuleBase" id="RU362042"/>
    </source>
</evidence>
<comment type="similarity">
    <text evidence="3 6">Belongs to the peptidase S26 family.</text>
</comment>
<dbReference type="Proteomes" id="UP001059480">
    <property type="component" value="Unassembled WGS sequence"/>
</dbReference>
<dbReference type="EMBL" id="JANHNZ010000001">
    <property type="protein sequence ID" value="MCQ9209062.1"/>
    <property type="molecule type" value="Genomic_DNA"/>
</dbReference>
<evidence type="ECO:0000256" key="5">
    <source>
        <dbReference type="ARBA" id="ARBA00022801"/>
    </source>
</evidence>
<keyword evidence="5 6" id="KW-0378">Hydrolase</keyword>
<evidence type="ECO:0000313" key="9">
    <source>
        <dbReference type="Proteomes" id="UP001059480"/>
    </source>
</evidence>
<evidence type="ECO:0000256" key="3">
    <source>
        <dbReference type="ARBA" id="ARBA00009370"/>
    </source>
</evidence>
<dbReference type="Gene3D" id="2.10.109.10">
    <property type="entry name" value="Umud Fragment, subunit A"/>
    <property type="match status" value="1"/>
</dbReference>
<dbReference type="PRINTS" id="PR00727">
    <property type="entry name" value="LEADERPTASE"/>
</dbReference>
<name>A0ABT1WKF0_9LACT</name>
<comment type="catalytic activity">
    <reaction evidence="1 6">
        <text>Cleavage of hydrophobic, N-terminal signal or leader sequences from secreted and periplasmic proteins.</text>
        <dbReference type="EC" id="3.4.21.89"/>
    </reaction>
</comment>
<keyword evidence="6" id="KW-0472">Membrane</keyword>
<dbReference type="PANTHER" id="PTHR43390">
    <property type="entry name" value="SIGNAL PEPTIDASE I"/>
    <property type="match status" value="1"/>
</dbReference>
<reference evidence="8" key="2">
    <citation type="journal article" date="2023" name="Curr. Microbiol.">
        <title>Granulicatella seriolae sp. nov., a Novel Facultative Anaerobe Isolated from Yellowtail Marine Fish.</title>
        <authorList>
            <person name="Lee M."/>
            <person name="Choi Y.J."/>
            <person name="Farooq A."/>
            <person name="Jeong J.B."/>
            <person name="Jung M.Y."/>
        </authorList>
    </citation>
    <scope>NUCLEOTIDE SEQUENCE</scope>
    <source>
        <strain evidence="8">S8</strain>
    </source>
</reference>
<accession>A0ABT1WKF0</accession>
<feature type="transmembrane region" description="Helical" evidence="6">
    <location>
        <begin position="51"/>
        <end position="73"/>
    </location>
</feature>
<dbReference type="GO" id="GO:0009003">
    <property type="term" value="F:signal peptidase activity"/>
    <property type="evidence" value="ECO:0007669"/>
    <property type="project" value="UniProtKB-EC"/>
</dbReference>
<dbReference type="InterPro" id="IPR019757">
    <property type="entry name" value="Pept_S26A_signal_pept_1_Lys-AS"/>
</dbReference>
<keyword evidence="6" id="KW-0812">Transmembrane</keyword>
<keyword evidence="6" id="KW-1133">Transmembrane helix</keyword>